<evidence type="ECO:0000313" key="2">
    <source>
        <dbReference type="EMBL" id="EGH42380.1"/>
    </source>
</evidence>
<feature type="transmembrane region" description="Helical" evidence="1">
    <location>
        <begin position="100"/>
        <end position="120"/>
    </location>
</feature>
<name>F3G5N0_PSESJ</name>
<feature type="transmembrane region" description="Helical" evidence="1">
    <location>
        <begin position="12"/>
        <end position="29"/>
    </location>
</feature>
<evidence type="ECO:0000256" key="1">
    <source>
        <dbReference type="SAM" id="Phobius"/>
    </source>
</evidence>
<dbReference type="PATRIC" id="fig|629263.4.peg.1341"/>
<dbReference type="EMBL" id="AEAI01000407">
    <property type="protein sequence ID" value="EGH42380.1"/>
    <property type="molecule type" value="Genomic_DNA"/>
</dbReference>
<feature type="transmembrane region" description="Helical" evidence="1">
    <location>
        <begin position="49"/>
        <end position="66"/>
    </location>
</feature>
<sequence length="121" mass="12883">LFAGCCAGDALMLLAALLCYVGFTCLCLSMARHYGELLKGPLTEQRRRALKLAGWSALLLSSWAAVDDHGWMMGTVHWFAALMGSAVLLVALLSFRPRWALALAGCGALLSPLAAVSQLFA</sequence>
<proteinExistence type="predicted"/>
<protein>
    <recommendedName>
        <fullName evidence="4">Iron uptake protein</fullName>
    </recommendedName>
</protein>
<keyword evidence="1" id="KW-0472">Membrane</keyword>
<feature type="non-terminal residue" evidence="2">
    <location>
        <position position="1"/>
    </location>
</feature>
<evidence type="ECO:0008006" key="4">
    <source>
        <dbReference type="Google" id="ProtNLM"/>
    </source>
</evidence>
<dbReference type="Proteomes" id="UP000004986">
    <property type="component" value="Unassembled WGS sequence"/>
</dbReference>
<gene>
    <name evidence="2" type="ORF">PSYPI_08130</name>
</gene>
<reference evidence="2 3" key="1">
    <citation type="journal article" date="2011" name="PLoS Pathog.">
        <title>Dynamic evolution of pathogenicity revealed by sequencing and comparative genomics of 19 Pseudomonas syringae isolates.</title>
        <authorList>
            <person name="Baltrus D.A."/>
            <person name="Nishimura M.T."/>
            <person name="Romanchuk A."/>
            <person name="Chang J.H."/>
            <person name="Mukhtar M.S."/>
            <person name="Cherkis K."/>
            <person name="Roach J."/>
            <person name="Grant S.R."/>
            <person name="Jones C.D."/>
            <person name="Dangl J.L."/>
        </authorList>
    </citation>
    <scope>NUCLEOTIDE SEQUENCE [LARGE SCALE GENOMIC DNA]</scope>
    <source>
        <strain evidence="2 3">1704B</strain>
    </source>
</reference>
<dbReference type="InterPro" id="IPR021762">
    <property type="entry name" value="DUF3325"/>
</dbReference>
<keyword evidence="3" id="KW-1185">Reference proteome</keyword>
<dbReference type="Pfam" id="PF11804">
    <property type="entry name" value="DUF3325"/>
    <property type="match status" value="1"/>
</dbReference>
<evidence type="ECO:0000313" key="3">
    <source>
        <dbReference type="Proteomes" id="UP000004986"/>
    </source>
</evidence>
<accession>F3G5N0</accession>
<dbReference type="AlphaFoldDB" id="F3G5N0"/>
<comment type="caution">
    <text evidence="2">The sequence shown here is derived from an EMBL/GenBank/DDBJ whole genome shotgun (WGS) entry which is preliminary data.</text>
</comment>
<feature type="transmembrane region" description="Helical" evidence="1">
    <location>
        <begin position="72"/>
        <end position="93"/>
    </location>
</feature>
<dbReference type="HOGENOM" id="CLU_2078070_0_0_6"/>
<keyword evidence="1" id="KW-1133">Transmembrane helix</keyword>
<keyword evidence="1" id="KW-0812">Transmembrane</keyword>
<organism evidence="2 3">
    <name type="scientific">Pseudomonas syringae pv. pisi str. 1704B</name>
    <dbReference type="NCBI Taxonomy" id="629263"/>
    <lineage>
        <taxon>Bacteria</taxon>
        <taxon>Pseudomonadati</taxon>
        <taxon>Pseudomonadota</taxon>
        <taxon>Gammaproteobacteria</taxon>
        <taxon>Pseudomonadales</taxon>
        <taxon>Pseudomonadaceae</taxon>
        <taxon>Pseudomonas</taxon>
        <taxon>Pseudomonas syringae</taxon>
    </lineage>
</organism>